<name>A0A8H8URH0_ORBOL</name>
<evidence type="ECO:0000313" key="2">
    <source>
        <dbReference type="EMBL" id="KAF3197218.1"/>
    </source>
</evidence>
<gene>
    <name evidence="2" type="ORF">TWF679_003498</name>
</gene>
<dbReference type="OrthoDB" id="5374688at2759"/>
<proteinExistence type="predicted"/>
<comment type="caution">
    <text evidence="2">The sequence shown here is derived from an EMBL/GenBank/DDBJ whole genome shotgun (WGS) entry which is preliminary data.</text>
</comment>
<reference evidence="2" key="1">
    <citation type="submission" date="2019-06" db="EMBL/GenBank/DDBJ databases">
        <authorList>
            <person name="Palmer J.M."/>
        </authorList>
    </citation>
    <scope>NUCLEOTIDE SEQUENCE</scope>
    <source>
        <strain evidence="2">TWF679</strain>
    </source>
</reference>
<dbReference type="Proteomes" id="UP000614610">
    <property type="component" value="Unassembled WGS sequence"/>
</dbReference>
<evidence type="ECO:0000313" key="3">
    <source>
        <dbReference type="Proteomes" id="UP000614610"/>
    </source>
</evidence>
<sequence>MIGDIIATVDILIRLGSEIKKRCEYLGQAPEDLELVNIRLGILKSSFSEDNEKDDIWKNNQIVFATILDLLKGIENSWKECAKALGLDTASAEIITKKTNALGKRLKQFQTFFSVPERITEIRRMAERLEHVCTILTTFTALYNSRMQQQRTGIGGDVGSKAVLKSIFVSKDSLDLDFKTDFPGIDQMIGNLLEECKDLRRRLQEATLIPDTSTVQAYQNHNPEGVSFWKDRFQNGGLGPSALRYEGSRYCIDKSGTRLLSTIRPLWLPALRSALDPLHKGYVKPQDFFQFLHDSSLSHKLRSLTLENAGYGILVECERATGDLPLPEIESPLDHVGWTCGQIVAVPTPAELGIFAEREVMEASTESLFDYFSNTAQDVDIYVRYLQTGQIERKSLLRQIRPISGISVGAVVSIRHELEPGIYAWSSDFHITEFKACYGGKYIITAGTGLNAVVFCTRPFKTSSEMLPDDNSFTSSIPEFDFKLLGPSRAFNHPPKVGEKIQSESEGESDENDIGGFTEEQFTKFGKGTRRLWRTWLRDIRSYDVRPYHCFHIGDSIEAPVMYPDFRFHYHTIDKSQLYLPARIVDVQGDQYRVEFNPALSAHRWWPGRMSKGQQVDLIPGSHSKVENPFDFNTVMIAMDRIRPFSGGPRPALGVQSAKPFGWNSFQGVHLSKIENLLEKTLWNDDHDNRARM</sequence>
<organism evidence="2 3">
    <name type="scientific">Orbilia oligospora</name>
    <name type="common">Nematode-trapping fungus</name>
    <name type="synonym">Arthrobotrys oligospora</name>
    <dbReference type="NCBI Taxonomy" id="2813651"/>
    <lineage>
        <taxon>Eukaryota</taxon>
        <taxon>Fungi</taxon>
        <taxon>Dikarya</taxon>
        <taxon>Ascomycota</taxon>
        <taxon>Pezizomycotina</taxon>
        <taxon>Orbiliomycetes</taxon>
        <taxon>Orbiliales</taxon>
        <taxon>Orbiliaceae</taxon>
        <taxon>Orbilia</taxon>
    </lineage>
</organism>
<evidence type="ECO:0000256" key="1">
    <source>
        <dbReference type="SAM" id="MobiDB-lite"/>
    </source>
</evidence>
<protein>
    <submittedName>
        <fullName evidence="2">Uncharacterized protein</fullName>
    </submittedName>
</protein>
<dbReference type="EMBL" id="WIWT01000173">
    <property type="protein sequence ID" value="KAF3197218.1"/>
    <property type="molecule type" value="Genomic_DNA"/>
</dbReference>
<feature type="region of interest" description="Disordered" evidence="1">
    <location>
        <begin position="495"/>
        <end position="515"/>
    </location>
</feature>
<dbReference type="AlphaFoldDB" id="A0A8H8URH0"/>
<accession>A0A8H8URH0</accession>